<sequence>MVTGMGALSLVVTALCNIYYGRGLVSDQAGLKVVSGPPRMKSASSLRTYVRKLHDRVRTLADACLGVLLVALVANLHFLPIAFCFLFFALTTNLRPLAVAFYGVMAAGVEFLMVVSRSIAIHLYLKNAHEGEPTKRRHRFHVTYALPQLLVACVPALATYYHYRYDMDALVPVLILTVWIYAYEITYRGHPEQTGSRERLNWITGPSYLVEAVKRYFRGQIIRAAPLDPTRHYIFSFHPHGIIPISVAWLQFNAQWRHLFPNVHAHVLTASILHQLPLARDVLHFYGSREVARPAFAATLAQQHSVLLVPGGQAEMLHQRSGRKQVRVYTQHKGFIRLALEHGVPLVPVLSFREGEIMDNIQAPGLQRWFVKHLAFPFPHYPYGRALLPIPRRVEIPIVVGEPLDVPHIERPTPDDVDKVHAQYFARLRELFDQFKEQVGCADYTLVLI</sequence>
<gene>
    <name evidence="1" type="ORF">PsorP6_007041</name>
</gene>
<comment type="caution">
    <text evidence="1">The sequence shown here is derived from an EMBL/GenBank/DDBJ whole genome shotgun (WGS) entry which is preliminary data.</text>
</comment>
<protein>
    <submittedName>
        <fullName evidence="1">Uncharacterized protein</fullName>
    </submittedName>
</protein>
<dbReference type="EMBL" id="CM047582">
    <property type="protein sequence ID" value="KAI9915106.1"/>
    <property type="molecule type" value="Genomic_DNA"/>
</dbReference>
<dbReference type="Proteomes" id="UP001163321">
    <property type="component" value="Chromosome 3"/>
</dbReference>
<name>A0ACC0WAQ2_9STRA</name>
<reference evidence="1 2" key="1">
    <citation type="journal article" date="2022" name="bioRxiv">
        <title>The genome of the oomycete Peronosclerospora sorghi, a cosmopolitan pathogen of maize and sorghum, is inflated with dispersed pseudogenes.</title>
        <authorList>
            <person name="Fletcher K."/>
            <person name="Martin F."/>
            <person name="Isakeit T."/>
            <person name="Cavanaugh K."/>
            <person name="Magill C."/>
            <person name="Michelmore R."/>
        </authorList>
    </citation>
    <scope>NUCLEOTIDE SEQUENCE [LARGE SCALE GENOMIC DNA]</scope>
    <source>
        <strain evidence="1">P6</strain>
    </source>
</reference>
<accession>A0ACC0WAQ2</accession>
<evidence type="ECO:0000313" key="2">
    <source>
        <dbReference type="Proteomes" id="UP001163321"/>
    </source>
</evidence>
<keyword evidence="2" id="KW-1185">Reference proteome</keyword>
<organism evidence="1 2">
    <name type="scientific">Peronosclerospora sorghi</name>
    <dbReference type="NCBI Taxonomy" id="230839"/>
    <lineage>
        <taxon>Eukaryota</taxon>
        <taxon>Sar</taxon>
        <taxon>Stramenopiles</taxon>
        <taxon>Oomycota</taxon>
        <taxon>Peronosporomycetes</taxon>
        <taxon>Peronosporales</taxon>
        <taxon>Peronosporaceae</taxon>
        <taxon>Peronosclerospora</taxon>
    </lineage>
</organism>
<proteinExistence type="predicted"/>
<evidence type="ECO:0000313" key="1">
    <source>
        <dbReference type="EMBL" id="KAI9915106.1"/>
    </source>
</evidence>